<name>A0ABM5K8P3_DIAVI</name>
<evidence type="ECO:0000313" key="4">
    <source>
        <dbReference type="Proteomes" id="UP001652700"/>
    </source>
</evidence>
<evidence type="ECO:0000256" key="2">
    <source>
        <dbReference type="SAM" id="SignalP"/>
    </source>
</evidence>
<dbReference type="PANTHER" id="PTHR11475:SF86">
    <property type="entry name" value="PEROXIDASE"/>
    <property type="match status" value="1"/>
</dbReference>
<evidence type="ECO:0008006" key="5">
    <source>
        <dbReference type="Google" id="ProtNLM"/>
    </source>
</evidence>
<dbReference type="PRINTS" id="PR00457">
    <property type="entry name" value="ANPEROXIDASE"/>
</dbReference>
<dbReference type="Proteomes" id="UP001652700">
    <property type="component" value="Unplaced"/>
</dbReference>
<sequence length="612" mass="69287">MGQANQLLLFGIFLFHKIVCLEAGAQYCGIVPSSCPPITKVYRTVTGECNNQIKPWYGTILSEYDRLLPPNYADGNSSMPKAKSGKALPNARAVRVKCLPDDTLFQIEQYTTRLITPLSQFVAHDLSGLLLTIANFFVCCTEDMQILPNTPAYCINILLPSNDIQTLECNMTCMPMARTKTNYDQNCDLASPYAQQITTTTAFLDLDIVYGNTLAVSASLRVPNHYLLATEVFNGKDYPPNDPTKSTCPLIPSNVQEVCFRGGDKRMNQNPDITIQHILWVRAHNNIATKLKKLNPCWDNEKVFQEARKIVIALHQWFTFNEMLPEILGKSNMYQSGLTFESYYYLYINDYDPYCSPNVLNEFATAAFRVLHPFITGTLGLFNECRQPFFGVALRDSLARPQFTRNQFQPLLTGSLTQKAHKLGPDYDPEVTNRLFLLRKKYGLDLIAIDIQRSRDHGVPFYNDLRVYCGLPRPKNFSDLSDCMSAENIARLQSTYESVADIDGIVGGSLETPKSGAKVGPTFHCIITKQFLRVRRCDRFWFEHKEAGFSNVQLAEIRKTSLAGFICENGNDVDKMQLYALKPPVDLNSPIPCNLIYKLDLSYWKDYTCPVY</sequence>
<feature type="signal peptide" evidence="2">
    <location>
        <begin position="1"/>
        <end position="23"/>
    </location>
</feature>
<dbReference type="CDD" id="cd09823">
    <property type="entry name" value="peroxinectin_like"/>
    <property type="match status" value="1"/>
</dbReference>
<protein>
    <recommendedName>
        <fullName evidence="5">Peroxidase-like</fullName>
    </recommendedName>
</protein>
<dbReference type="InterPro" id="IPR037120">
    <property type="entry name" value="Haem_peroxidase_sf_animal"/>
</dbReference>
<evidence type="ECO:0000313" key="3">
    <source>
        <dbReference type="EnsemblMetazoa" id="XP_050506558.1"/>
    </source>
</evidence>
<dbReference type="Pfam" id="PF03098">
    <property type="entry name" value="An_peroxidase"/>
    <property type="match status" value="1"/>
</dbReference>
<dbReference type="PANTHER" id="PTHR11475">
    <property type="entry name" value="OXIDASE/PEROXIDASE"/>
    <property type="match status" value="1"/>
</dbReference>
<keyword evidence="1" id="KW-0575">Peroxidase</keyword>
<keyword evidence="4" id="KW-1185">Reference proteome</keyword>
<proteinExistence type="predicted"/>
<dbReference type="SUPFAM" id="SSF48113">
    <property type="entry name" value="Heme-dependent peroxidases"/>
    <property type="match status" value="1"/>
</dbReference>
<dbReference type="InterPro" id="IPR010255">
    <property type="entry name" value="Haem_peroxidase_sf"/>
</dbReference>
<dbReference type="Gene3D" id="1.10.640.10">
    <property type="entry name" value="Haem peroxidase domain superfamily, animal type"/>
    <property type="match status" value="1"/>
</dbReference>
<dbReference type="RefSeq" id="XP_050506558.1">
    <property type="nucleotide sequence ID" value="XM_050650601.1"/>
</dbReference>
<feature type="chain" id="PRO_5045941274" description="Peroxidase-like" evidence="2">
    <location>
        <begin position="24"/>
        <end position="612"/>
    </location>
</feature>
<accession>A0ABM5K8P3</accession>
<evidence type="ECO:0000256" key="1">
    <source>
        <dbReference type="ARBA" id="ARBA00022559"/>
    </source>
</evidence>
<dbReference type="EnsemblMetazoa" id="XM_050650601.1">
    <property type="protein sequence ID" value="XP_050506558.1"/>
    <property type="gene ID" value="LOC126884601"/>
</dbReference>
<dbReference type="GeneID" id="126884601"/>
<keyword evidence="2" id="KW-0732">Signal</keyword>
<dbReference type="PROSITE" id="PS50292">
    <property type="entry name" value="PEROXIDASE_3"/>
    <property type="match status" value="1"/>
</dbReference>
<dbReference type="InterPro" id="IPR019791">
    <property type="entry name" value="Haem_peroxidase_animal"/>
</dbReference>
<organism evidence="3 4">
    <name type="scientific">Diabrotica virgifera virgifera</name>
    <name type="common">western corn rootworm</name>
    <dbReference type="NCBI Taxonomy" id="50390"/>
    <lineage>
        <taxon>Eukaryota</taxon>
        <taxon>Metazoa</taxon>
        <taxon>Ecdysozoa</taxon>
        <taxon>Arthropoda</taxon>
        <taxon>Hexapoda</taxon>
        <taxon>Insecta</taxon>
        <taxon>Pterygota</taxon>
        <taxon>Neoptera</taxon>
        <taxon>Endopterygota</taxon>
        <taxon>Coleoptera</taxon>
        <taxon>Polyphaga</taxon>
        <taxon>Cucujiformia</taxon>
        <taxon>Chrysomeloidea</taxon>
        <taxon>Chrysomelidae</taxon>
        <taxon>Galerucinae</taxon>
        <taxon>Diabroticina</taxon>
        <taxon>Diabroticites</taxon>
        <taxon>Diabrotica</taxon>
    </lineage>
</organism>
<keyword evidence="1" id="KW-0560">Oxidoreductase</keyword>
<reference evidence="3" key="1">
    <citation type="submission" date="2025-05" db="UniProtKB">
        <authorList>
            <consortium name="EnsemblMetazoa"/>
        </authorList>
    </citation>
    <scope>IDENTIFICATION</scope>
</reference>